<reference evidence="6" key="2">
    <citation type="submission" date="2020-05" db="UniProtKB">
        <authorList>
            <consortium name="EnsemblMetazoa"/>
        </authorList>
    </citation>
    <scope>IDENTIFICATION</scope>
    <source>
        <strain evidence="6">A-37</strain>
    </source>
</reference>
<evidence type="ECO:0000256" key="3">
    <source>
        <dbReference type="ARBA" id="ARBA00022833"/>
    </source>
</evidence>
<dbReference type="Proteomes" id="UP000075883">
    <property type="component" value="Unassembled WGS sequence"/>
</dbReference>
<evidence type="ECO:0000256" key="1">
    <source>
        <dbReference type="ARBA" id="ARBA00022723"/>
    </source>
</evidence>
<feature type="binding site" evidence="4">
    <location>
        <position position="41"/>
    </location>
    <ligand>
        <name>Zn(2+)</name>
        <dbReference type="ChEBI" id="CHEBI:29105"/>
    </ligand>
</feature>
<name>A0A182MED5_9DIPT</name>
<dbReference type="PROSITE" id="PS51915">
    <property type="entry name" value="ZAD"/>
    <property type="match status" value="1"/>
</dbReference>
<dbReference type="EMBL" id="AXCM01002109">
    <property type="status" value="NOT_ANNOTATED_CDS"/>
    <property type="molecule type" value="Genomic_DNA"/>
</dbReference>
<dbReference type="Gene3D" id="2.20.25.240">
    <property type="match status" value="2"/>
</dbReference>
<protein>
    <recommendedName>
        <fullName evidence="5">ZAD domain-containing protein</fullName>
    </recommendedName>
</protein>
<reference evidence="7" key="1">
    <citation type="submission" date="2013-09" db="EMBL/GenBank/DDBJ databases">
        <title>The Genome Sequence of Anopheles culicifacies species A.</title>
        <authorList>
            <consortium name="The Broad Institute Genomics Platform"/>
            <person name="Neafsey D.E."/>
            <person name="Besansky N."/>
            <person name="Howell P."/>
            <person name="Walton C."/>
            <person name="Young S.K."/>
            <person name="Zeng Q."/>
            <person name="Gargeya S."/>
            <person name="Fitzgerald M."/>
            <person name="Haas B."/>
            <person name="Abouelleil A."/>
            <person name="Allen A.W."/>
            <person name="Alvarado L."/>
            <person name="Arachchi H.M."/>
            <person name="Berlin A.M."/>
            <person name="Chapman S.B."/>
            <person name="Gainer-Dewar J."/>
            <person name="Goldberg J."/>
            <person name="Griggs A."/>
            <person name="Gujja S."/>
            <person name="Hansen M."/>
            <person name="Howarth C."/>
            <person name="Imamovic A."/>
            <person name="Ireland A."/>
            <person name="Larimer J."/>
            <person name="McCowan C."/>
            <person name="Murphy C."/>
            <person name="Pearson M."/>
            <person name="Poon T.W."/>
            <person name="Priest M."/>
            <person name="Roberts A."/>
            <person name="Saif S."/>
            <person name="Shea T."/>
            <person name="Sisk P."/>
            <person name="Sykes S."/>
            <person name="Wortman J."/>
            <person name="Nusbaum C."/>
            <person name="Birren B."/>
        </authorList>
    </citation>
    <scope>NUCLEOTIDE SEQUENCE [LARGE SCALE GENOMIC DNA]</scope>
    <source>
        <strain evidence="7">A-37</strain>
    </source>
</reference>
<sequence length="1042" mass="120034">MAELWWVKHAFEEVLILGNERAYAYGTRFCFSCSHSNLLTCRLCLQKQFQLLPMFPANEPVNDELLRKIYECAAVRISYEYDQSSVICIKCIVDVEQFYAFKQRCVENDLLFRKMRIDCSEKGVDECEFDAVGLPEAEFMEPITNLEDDTTKPLESFAGPSTLVRVGYNYRVVRINDETDVLVYHKHRFYQPSKATEWNRWVCVANGSNNCPARLTISSKEGLPLALFTKPIRHNHPDEIVQAIGSMEPTQEQTVQILPQCTLVLDCNQHLRLLAEGYRYRLRQAIYGVGKSLWCCVRSDCPAFVELSYEDSRICTPNGQAHCHEVEEENFPSTSNPNTELMAQKQPKHTRGNNGLNYYISDETLVYSGNRYKAHTKTKAKKTDDATKSLWKCMVTDCSAKVQLSPKYVAMINSNHNHDKQITKNTNVILKHTIQQGVNYRLIVEEHGYVRLQYRKQRYTFQKLLPNGTSEWCCIWKGFGCTAMLQMLPDEQLVYSVNSEDNIKHNHRVGNVLEQYFPTIPTPQSIEMNLWNNSSYELLWNRNNKPIVQRQHDRYYARTAFTNGTIEWHCVRGIGTHCEATITVDKSGAIIAEHSVHDHEKGRRNGLKVRSFEKNLNIRDIFASPGPVRLMAGGFNYRRMHDEKLNIDIVVHVAHKYLCDGPESKGYHCILRDEPQACPGKIVLTNNALCAEILATHNHLARTVPKTVEPERSAQVIVEGPNYELIYSMTGRNCLLLHEGHVFRVYKLLEPSQTSRWRCIHADVGCKAFLTVPLSLTKPATMDDHPHDHTRVKHDTITGAVKIKQEIVEESEEIVRQPDESPRLRPRVIPQREAVVSEDVKRSLALLNPSTSEDNALSVLQDLRGTLIKEEMKREMLQIKPDPDAMTCFLNGHLYVRQFEDLESLDSPEWMCAFRWTLSCSARLSDLSVHTHERFASVRTNDRFNMLKTLISHGLIGQRGAITQMPERQKVSEYELLPSNGNLSLIIDENRYYFYKAKNNGEWLWRCVRYRWQGCKIGVAVSHCFGKYYYQPYGKTEHVHSS</sequence>
<dbReference type="PANTHER" id="PTHR39942">
    <property type="entry name" value="BCDNA.LD26519-RELATED"/>
    <property type="match status" value="1"/>
</dbReference>
<dbReference type="Pfam" id="PF07776">
    <property type="entry name" value="zf-AD"/>
    <property type="match status" value="1"/>
</dbReference>
<evidence type="ECO:0000256" key="2">
    <source>
        <dbReference type="ARBA" id="ARBA00022771"/>
    </source>
</evidence>
<dbReference type="GO" id="GO:0005634">
    <property type="term" value="C:nucleus"/>
    <property type="evidence" value="ECO:0007669"/>
    <property type="project" value="InterPro"/>
</dbReference>
<dbReference type="STRING" id="139723.A0A182MED5"/>
<feature type="binding site" evidence="4">
    <location>
        <position position="88"/>
    </location>
    <ligand>
        <name>Zn(2+)</name>
        <dbReference type="ChEBI" id="CHEBI:29105"/>
    </ligand>
</feature>
<keyword evidence="7" id="KW-1185">Reference proteome</keyword>
<feature type="domain" description="ZAD" evidence="5">
    <location>
        <begin position="39"/>
        <end position="115"/>
    </location>
</feature>
<dbReference type="Gene3D" id="3.40.1800.20">
    <property type="match status" value="1"/>
</dbReference>
<proteinExistence type="predicted"/>
<dbReference type="EnsemblMetazoa" id="ACUA016225-RA">
    <property type="protein sequence ID" value="ACUA016225-PA"/>
    <property type="gene ID" value="ACUA016225"/>
</dbReference>
<keyword evidence="3 4" id="KW-0862">Zinc</keyword>
<organism evidence="6 7">
    <name type="scientific">Anopheles culicifacies</name>
    <dbReference type="NCBI Taxonomy" id="139723"/>
    <lineage>
        <taxon>Eukaryota</taxon>
        <taxon>Metazoa</taxon>
        <taxon>Ecdysozoa</taxon>
        <taxon>Arthropoda</taxon>
        <taxon>Hexapoda</taxon>
        <taxon>Insecta</taxon>
        <taxon>Pterygota</taxon>
        <taxon>Neoptera</taxon>
        <taxon>Endopterygota</taxon>
        <taxon>Diptera</taxon>
        <taxon>Nematocera</taxon>
        <taxon>Culicoidea</taxon>
        <taxon>Culicidae</taxon>
        <taxon>Anophelinae</taxon>
        <taxon>Anopheles</taxon>
        <taxon>culicifacies species complex</taxon>
    </lineage>
</organism>
<feature type="binding site" evidence="4">
    <location>
        <position position="91"/>
    </location>
    <ligand>
        <name>Zn(2+)</name>
        <dbReference type="ChEBI" id="CHEBI:29105"/>
    </ligand>
</feature>
<feature type="binding site" evidence="4">
    <location>
        <position position="44"/>
    </location>
    <ligand>
        <name>Zn(2+)</name>
        <dbReference type="ChEBI" id="CHEBI:29105"/>
    </ligand>
</feature>
<evidence type="ECO:0000256" key="4">
    <source>
        <dbReference type="PROSITE-ProRule" id="PRU01263"/>
    </source>
</evidence>
<dbReference type="AlphaFoldDB" id="A0A182MED5"/>
<keyword evidence="1 4" id="KW-0479">Metal-binding</keyword>
<dbReference type="InterPro" id="IPR012934">
    <property type="entry name" value="Znf_AD"/>
</dbReference>
<evidence type="ECO:0000313" key="7">
    <source>
        <dbReference type="Proteomes" id="UP000075883"/>
    </source>
</evidence>
<evidence type="ECO:0000313" key="6">
    <source>
        <dbReference type="EnsemblMetazoa" id="ACUA016225-PA"/>
    </source>
</evidence>
<evidence type="ECO:0000259" key="5">
    <source>
        <dbReference type="PROSITE" id="PS51915"/>
    </source>
</evidence>
<dbReference type="GO" id="GO:0008270">
    <property type="term" value="F:zinc ion binding"/>
    <property type="evidence" value="ECO:0007669"/>
    <property type="project" value="UniProtKB-UniRule"/>
</dbReference>
<accession>A0A182MED5</accession>
<dbReference type="InterPro" id="IPR007588">
    <property type="entry name" value="Znf_FLYWCH"/>
</dbReference>
<dbReference type="Pfam" id="PF04500">
    <property type="entry name" value="FLYWCH"/>
    <property type="match status" value="1"/>
</dbReference>
<dbReference type="PANTHER" id="PTHR39942:SF1">
    <property type="entry name" value="BCDNA.LD26519-RELATED"/>
    <property type="match status" value="1"/>
</dbReference>
<dbReference type="SUPFAM" id="SSF57716">
    <property type="entry name" value="Glucocorticoid receptor-like (DNA-binding domain)"/>
    <property type="match status" value="1"/>
</dbReference>
<dbReference type="VEuPathDB" id="VectorBase:ACUA016225"/>
<keyword evidence="2 4" id="KW-0863">Zinc-finger</keyword>
<dbReference type="SMART" id="SM00868">
    <property type="entry name" value="zf-AD"/>
    <property type="match status" value="1"/>
</dbReference>